<dbReference type="AlphaFoldDB" id="A0A9Q0RGT5"/>
<sequence>MNRINLFYFKKLKRHPFSGIINSMGELLQTPYRISITRNTAPLSSSIISFYGIHCTYILAPYHISRFIPFCHYRLPSFAPIATFDERFARQYRYELPPNFHPVSFYAAIVHHLSGPNISTPWSVFQDGRIHKITISSPISLSFQSSFHLSITFLLRVQSQTP</sequence>
<name>A0A9Q0RGT5_ANAIG</name>
<dbReference type="Proteomes" id="UP001149090">
    <property type="component" value="Unassembled WGS sequence"/>
</dbReference>
<proteinExistence type="predicted"/>
<evidence type="ECO:0000313" key="1">
    <source>
        <dbReference type="EMBL" id="KAJ5079093.1"/>
    </source>
</evidence>
<accession>A0A9Q0RGT5</accession>
<evidence type="ECO:0000313" key="2">
    <source>
        <dbReference type="Proteomes" id="UP001149090"/>
    </source>
</evidence>
<dbReference type="EMBL" id="JAPDFW010000039">
    <property type="protein sequence ID" value="KAJ5079093.1"/>
    <property type="molecule type" value="Genomic_DNA"/>
</dbReference>
<dbReference type="OrthoDB" id="2278877at2759"/>
<organism evidence="1 2">
    <name type="scientific">Anaeramoeba ignava</name>
    <name type="common">Anaerobic marine amoeba</name>
    <dbReference type="NCBI Taxonomy" id="1746090"/>
    <lineage>
        <taxon>Eukaryota</taxon>
        <taxon>Metamonada</taxon>
        <taxon>Anaeramoebidae</taxon>
        <taxon>Anaeramoeba</taxon>
    </lineage>
</organism>
<gene>
    <name evidence="1" type="ORF">M0811_14616</name>
</gene>
<protein>
    <submittedName>
        <fullName evidence="1">Uncharacterized protein</fullName>
    </submittedName>
</protein>
<comment type="caution">
    <text evidence="1">The sequence shown here is derived from an EMBL/GenBank/DDBJ whole genome shotgun (WGS) entry which is preliminary data.</text>
</comment>
<reference evidence="1" key="1">
    <citation type="submission" date="2022-10" db="EMBL/GenBank/DDBJ databases">
        <title>Novel sulphate-reducing endosymbionts in the free-living metamonad Anaeramoeba.</title>
        <authorList>
            <person name="Jerlstrom-Hultqvist J."/>
            <person name="Cepicka I."/>
            <person name="Gallot-Lavallee L."/>
            <person name="Salas-Leiva D."/>
            <person name="Curtis B.A."/>
            <person name="Zahonova K."/>
            <person name="Pipaliya S."/>
            <person name="Dacks J."/>
            <person name="Roger A.J."/>
        </authorList>
    </citation>
    <scope>NUCLEOTIDE SEQUENCE</scope>
    <source>
        <strain evidence="1">BMAN</strain>
    </source>
</reference>
<keyword evidence="2" id="KW-1185">Reference proteome</keyword>